<dbReference type="Gene3D" id="1.20.1250.20">
    <property type="entry name" value="MFS general substrate transporter like domains"/>
    <property type="match status" value="1"/>
</dbReference>
<comment type="subcellular location">
    <subcellularLocation>
        <location evidence="1">Cell membrane</location>
        <topology evidence="1">Multi-pass membrane protein</topology>
    </subcellularLocation>
</comment>
<feature type="transmembrane region" description="Helical" evidence="7">
    <location>
        <begin position="352"/>
        <end position="375"/>
    </location>
</feature>
<keyword evidence="10" id="KW-1185">Reference proteome</keyword>
<dbReference type="PROSITE" id="PS50850">
    <property type="entry name" value="MFS"/>
    <property type="match status" value="1"/>
</dbReference>
<feature type="transmembrane region" description="Helical" evidence="7">
    <location>
        <begin position="131"/>
        <end position="155"/>
    </location>
</feature>
<protein>
    <submittedName>
        <fullName evidence="9">MFS transporter</fullName>
    </submittedName>
</protein>
<dbReference type="EMBL" id="JBHSBL010000020">
    <property type="protein sequence ID" value="MFC4069605.1"/>
    <property type="molecule type" value="Genomic_DNA"/>
</dbReference>
<evidence type="ECO:0000256" key="2">
    <source>
        <dbReference type="ARBA" id="ARBA00022448"/>
    </source>
</evidence>
<evidence type="ECO:0000256" key="4">
    <source>
        <dbReference type="ARBA" id="ARBA00022692"/>
    </source>
</evidence>
<feature type="transmembrane region" description="Helical" evidence="7">
    <location>
        <begin position="292"/>
        <end position="314"/>
    </location>
</feature>
<dbReference type="Gene3D" id="1.20.1720.10">
    <property type="entry name" value="Multidrug resistance protein D"/>
    <property type="match status" value="1"/>
</dbReference>
<keyword evidence="4 7" id="KW-0812">Transmembrane</keyword>
<feature type="transmembrane region" description="Helical" evidence="7">
    <location>
        <begin position="161"/>
        <end position="181"/>
    </location>
</feature>
<evidence type="ECO:0000256" key="5">
    <source>
        <dbReference type="ARBA" id="ARBA00022989"/>
    </source>
</evidence>
<dbReference type="RefSeq" id="WP_378070479.1">
    <property type="nucleotide sequence ID" value="NZ_JBHSBL010000020.1"/>
</dbReference>
<evidence type="ECO:0000259" key="8">
    <source>
        <dbReference type="PROSITE" id="PS50850"/>
    </source>
</evidence>
<dbReference type="CDD" id="cd17504">
    <property type="entry name" value="MFS_MMR_MDR_like"/>
    <property type="match status" value="1"/>
</dbReference>
<dbReference type="InterPro" id="IPR020846">
    <property type="entry name" value="MFS_dom"/>
</dbReference>
<feature type="transmembrane region" description="Helical" evidence="7">
    <location>
        <begin position="74"/>
        <end position="93"/>
    </location>
</feature>
<keyword evidence="3" id="KW-1003">Cell membrane</keyword>
<feature type="transmembrane region" description="Helical" evidence="7">
    <location>
        <begin position="326"/>
        <end position="346"/>
    </location>
</feature>
<keyword evidence="5 7" id="KW-1133">Transmembrane helix</keyword>
<evidence type="ECO:0000256" key="7">
    <source>
        <dbReference type="SAM" id="Phobius"/>
    </source>
</evidence>
<dbReference type="InterPro" id="IPR036259">
    <property type="entry name" value="MFS_trans_sf"/>
</dbReference>
<dbReference type="SUPFAM" id="SSF103473">
    <property type="entry name" value="MFS general substrate transporter"/>
    <property type="match status" value="1"/>
</dbReference>
<name>A0ABV8J0H1_9ACTN</name>
<evidence type="ECO:0000256" key="6">
    <source>
        <dbReference type="ARBA" id="ARBA00023136"/>
    </source>
</evidence>
<reference evidence="10" key="1">
    <citation type="journal article" date="2019" name="Int. J. Syst. Evol. Microbiol.">
        <title>The Global Catalogue of Microorganisms (GCM) 10K type strain sequencing project: providing services to taxonomists for standard genome sequencing and annotation.</title>
        <authorList>
            <consortium name="The Broad Institute Genomics Platform"/>
            <consortium name="The Broad Institute Genome Sequencing Center for Infectious Disease"/>
            <person name="Wu L."/>
            <person name="Ma J."/>
        </authorList>
    </citation>
    <scope>NUCLEOTIDE SEQUENCE [LARGE SCALE GENOMIC DNA]</scope>
    <source>
        <strain evidence="10">TBRC 5832</strain>
    </source>
</reference>
<feature type="domain" description="Major facilitator superfamily (MFS) profile" evidence="8">
    <location>
        <begin position="8"/>
        <end position="443"/>
    </location>
</feature>
<dbReference type="PANTHER" id="PTHR42718:SF46">
    <property type="entry name" value="BLR6921 PROTEIN"/>
    <property type="match status" value="1"/>
</dbReference>
<gene>
    <name evidence="9" type="ORF">ACFO0C_32170</name>
</gene>
<feature type="transmembrane region" description="Helical" evidence="7">
    <location>
        <begin position="256"/>
        <end position="286"/>
    </location>
</feature>
<proteinExistence type="predicted"/>
<accession>A0ABV8J0H1</accession>
<comment type="caution">
    <text evidence="9">The sequence shown here is derived from an EMBL/GenBank/DDBJ whole genome shotgun (WGS) entry which is preliminary data.</text>
</comment>
<dbReference type="Pfam" id="PF07690">
    <property type="entry name" value="MFS_1"/>
    <property type="match status" value="2"/>
</dbReference>
<evidence type="ECO:0000313" key="10">
    <source>
        <dbReference type="Proteomes" id="UP001595867"/>
    </source>
</evidence>
<dbReference type="InterPro" id="IPR011701">
    <property type="entry name" value="MFS"/>
</dbReference>
<dbReference type="Proteomes" id="UP001595867">
    <property type="component" value="Unassembled WGS sequence"/>
</dbReference>
<feature type="transmembrane region" description="Helical" evidence="7">
    <location>
        <begin position="193"/>
        <end position="213"/>
    </location>
</feature>
<feature type="transmembrane region" description="Helical" evidence="7">
    <location>
        <begin position="44"/>
        <end position="62"/>
    </location>
</feature>
<feature type="transmembrane region" description="Helical" evidence="7">
    <location>
        <begin position="99"/>
        <end position="119"/>
    </location>
</feature>
<organism evidence="9 10">
    <name type="scientific">Actinoplanes subglobosus</name>
    <dbReference type="NCBI Taxonomy" id="1547892"/>
    <lineage>
        <taxon>Bacteria</taxon>
        <taxon>Bacillati</taxon>
        <taxon>Actinomycetota</taxon>
        <taxon>Actinomycetes</taxon>
        <taxon>Micromonosporales</taxon>
        <taxon>Micromonosporaceae</taxon>
        <taxon>Actinoplanes</taxon>
    </lineage>
</organism>
<feature type="transmembrane region" description="Helical" evidence="7">
    <location>
        <begin position="219"/>
        <end position="235"/>
    </location>
</feature>
<evidence type="ECO:0000313" key="9">
    <source>
        <dbReference type="EMBL" id="MFC4069605.1"/>
    </source>
</evidence>
<feature type="transmembrane region" description="Helical" evidence="7">
    <location>
        <begin position="417"/>
        <end position="439"/>
    </location>
</feature>
<evidence type="ECO:0000256" key="1">
    <source>
        <dbReference type="ARBA" id="ARBA00004651"/>
    </source>
</evidence>
<sequence>MNRAAPPVLGGLCLATTAYSVLQSLVVPALGVFQRELGTTPSGAAWLLTAFLLSASISTPVLGRLADAYGKRRILLVALTAMSIGAVTSALAAHLPVMIAGRVIQGIGGAVFPLCFALVRDHLPSEARQRAFVVISTVMSVGGAAGTITAGPILTLLSSRWLFLIPALISALAMIPVALLLPHARPATAQHKIDWFGAALLSTWLGLLLFAISRFPEPGWPWPLAAAAVVAPLWWRSQRRAAPLDPRSPLIDLRTLALPVVRATNAATLLLGFGMFGSWMVIPLLIVDRFAVGPTVVGLAMLPTAVGNLLVMPVHRRLTARQGPRAALAAGIAAAGLSYLALAVWHHTLPQILLGILVMGAGIGLAFSAVGALVVEAVPAEQTGVSAAVNTVMRTVGGSLGTAVGGSVLTWSTGESSYVTVLLLYAAALAGALICAVRIPRPSLIVASSPAESAA</sequence>
<keyword evidence="2" id="KW-0813">Transport</keyword>
<dbReference type="PANTHER" id="PTHR42718">
    <property type="entry name" value="MAJOR FACILITATOR SUPERFAMILY MULTIDRUG TRANSPORTER MFSC"/>
    <property type="match status" value="1"/>
</dbReference>
<evidence type="ECO:0000256" key="3">
    <source>
        <dbReference type="ARBA" id="ARBA00022475"/>
    </source>
</evidence>
<feature type="transmembrane region" description="Helical" evidence="7">
    <location>
        <begin position="387"/>
        <end position="411"/>
    </location>
</feature>
<keyword evidence="6 7" id="KW-0472">Membrane</keyword>